<evidence type="ECO:0000313" key="5">
    <source>
        <dbReference type="EMBL" id="AVD71038.1"/>
    </source>
</evidence>
<dbReference type="PANTHER" id="PTHR43776">
    <property type="entry name" value="TRANSPORT ATP-BINDING PROTEIN"/>
    <property type="match status" value="1"/>
</dbReference>
<dbReference type="InterPro" id="IPR050319">
    <property type="entry name" value="ABC_transp_ATP-bind"/>
</dbReference>
<dbReference type="GO" id="GO:0016887">
    <property type="term" value="F:ATP hydrolysis activity"/>
    <property type="evidence" value="ECO:0007669"/>
    <property type="project" value="InterPro"/>
</dbReference>
<dbReference type="Pfam" id="PF00005">
    <property type="entry name" value="ABC_tran"/>
    <property type="match status" value="1"/>
</dbReference>
<evidence type="ECO:0000259" key="4">
    <source>
        <dbReference type="PROSITE" id="PS50893"/>
    </source>
</evidence>
<keyword evidence="1" id="KW-0813">Transport</keyword>
<keyword evidence="3" id="KW-0067">ATP-binding</keyword>
<dbReference type="OrthoDB" id="9809450at2"/>
<dbReference type="GO" id="GO:0055085">
    <property type="term" value="P:transmembrane transport"/>
    <property type="evidence" value="ECO:0007669"/>
    <property type="project" value="UniProtKB-ARBA"/>
</dbReference>
<dbReference type="SMART" id="SM00382">
    <property type="entry name" value="AAA"/>
    <property type="match status" value="1"/>
</dbReference>
<feature type="domain" description="ABC transporter" evidence="4">
    <location>
        <begin position="11"/>
        <end position="251"/>
    </location>
</feature>
<dbReference type="Gene3D" id="3.40.50.300">
    <property type="entry name" value="P-loop containing nucleotide triphosphate hydrolases"/>
    <property type="match status" value="1"/>
</dbReference>
<organism evidence="5 6">
    <name type="scientific">Desulfobulbus oralis</name>
    <dbReference type="NCBI Taxonomy" id="1986146"/>
    <lineage>
        <taxon>Bacteria</taxon>
        <taxon>Pseudomonadati</taxon>
        <taxon>Thermodesulfobacteriota</taxon>
        <taxon>Desulfobulbia</taxon>
        <taxon>Desulfobulbales</taxon>
        <taxon>Desulfobulbaceae</taxon>
        <taxon>Desulfobulbus</taxon>
    </lineage>
</organism>
<dbReference type="KEGG" id="deo:CAY53_05720"/>
<evidence type="ECO:0000256" key="1">
    <source>
        <dbReference type="ARBA" id="ARBA00022448"/>
    </source>
</evidence>
<name>A0A2L1GN06_9BACT</name>
<dbReference type="InterPro" id="IPR003439">
    <property type="entry name" value="ABC_transporter-like_ATP-bd"/>
</dbReference>
<dbReference type="RefSeq" id="WP_104936316.1">
    <property type="nucleotide sequence ID" value="NZ_CP021255.1"/>
</dbReference>
<dbReference type="InterPro" id="IPR027417">
    <property type="entry name" value="P-loop_NTPase"/>
</dbReference>
<protein>
    <recommendedName>
        <fullName evidence="4">ABC transporter domain-containing protein</fullName>
    </recommendedName>
</protein>
<dbReference type="PROSITE" id="PS50893">
    <property type="entry name" value="ABC_TRANSPORTER_2"/>
    <property type="match status" value="1"/>
</dbReference>
<dbReference type="PROSITE" id="PS00211">
    <property type="entry name" value="ABC_TRANSPORTER_1"/>
    <property type="match status" value="1"/>
</dbReference>
<dbReference type="CDD" id="cd03257">
    <property type="entry name" value="ABC_NikE_OppD_transporters"/>
    <property type="match status" value="1"/>
</dbReference>
<dbReference type="Proteomes" id="UP000239867">
    <property type="component" value="Chromosome"/>
</dbReference>
<dbReference type="GO" id="GO:0005524">
    <property type="term" value="F:ATP binding"/>
    <property type="evidence" value="ECO:0007669"/>
    <property type="project" value="UniProtKB-KW"/>
</dbReference>
<sequence>MDATDTEQNLLEIRHLNKAFWKRGRSVQALKNITLNIRAGECVGMVGQSGSGKSTLARLLCRIYEPDEGKVLFQGQDAFAVKSRDYYRQVQMVFQDPLASCPPRMRVERFLLEPFRNFRLLAGRNPRELARELLARVHLGEELLPRYPGQLSGGQMQRVVFARATGLSPRLLICDEATSALDTTIQAQVVALLQELRRQIGFACLFITHDLALAESLCDTIYVMADGAIAERLSSGNMAAEAKAPATLSLLAACRSFSDLGAFTSSRGCT</sequence>
<evidence type="ECO:0000256" key="3">
    <source>
        <dbReference type="ARBA" id="ARBA00022840"/>
    </source>
</evidence>
<dbReference type="AlphaFoldDB" id="A0A2L1GN06"/>
<proteinExistence type="predicted"/>
<evidence type="ECO:0000313" key="6">
    <source>
        <dbReference type="Proteomes" id="UP000239867"/>
    </source>
</evidence>
<dbReference type="EMBL" id="CP021255">
    <property type="protein sequence ID" value="AVD71038.1"/>
    <property type="molecule type" value="Genomic_DNA"/>
</dbReference>
<keyword evidence="2" id="KW-0547">Nucleotide-binding</keyword>
<reference evidence="5 6" key="1">
    <citation type="journal article" date="2018" name="MBio">
        <title>Insights into the evolution of host association through the isolation and characterization of a novel human periodontal pathobiont, Desulfobulbus oralis.</title>
        <authorList>
            <person name="Cross K.L."/>
            <person name="Chirania P."/>
            <person name="Xiong W."/>
            <person name="Beall C.J."/>
            <person name="Elkins J.G."/>
            <person name="Giannone R.J."/>
            <person name="Griffen A.L."/>
            <person name="Guss A.M."/>
            <person name="Hettich R.L."/>
            <person name="Joshi S.S."/>
            <person name="Mokrzan E.M."/>
            <person name="Martin R.K."/>
            <person name="Zhulin I.B."/>
            <person name="Leys E.J."/>
            <person name="Podar M."/>
        </authorList>
    </citation>
    <scope>NUCLEOTIDE SEQUENCE [LARGE SCALE GENOMIC DNA]</scope>
    <source>
        <strain evidence="5 6">ORNL</strain>
    </source>
</reference>
<dbReference type="SUPFAM" id="SSF52540">
    <property type="entry name" value="P-loop containing nucleoside triphosphate hydrolases"/>
    <property type="match status" value="1"/>
</dbReference>
<accession>A0A2L1GN06</accession>
<dbReference type="InterPro" id="IPR017871">
    <property type="entry name" value="ABC_transporter-like_CS"/>
</dbReference>
<dbReference type="InterPro" id="IPR003593">
    <property type="entry name" value="AAA+_ATPase"/>
</dbReference>
<keyword evidence="6" id="KW-1185">Reference proteome</keyword>
<evidence type="ECO:0000256" key="2">
    <source>
        <dbReference type="ARBA" id="ARBA00022741"/>
    </source>
</evidence>
<gene>
    <name evidence="5" type="ORF">CAY53_05720</name>
</gene>